<evidence type="ECO:0000256" key="1">
    <source>
        <dbReference type="SAM" id="MobiDB-lite"/>
    </source>
</evidence>
<dbReference type="GeneID" id="13389018"/>
<keyword evidence="2" id="KW-0812">Transmembrane</keyword>
<dbReference type="Pfam" id="PF04727">
    <property type="entry name" value="ELMO_CED12"/>
    <property type="match status" value="1"/>
</dbReference>
<sequence length="418" mass="45120">MAERTSSSTLPSTPLPTSSSRTPHIIAAAVTAAAALGAGILFAVVSSGSAGDGGGSRRAFRSEGAIQEPRQAVVEALEAIRGGRCKTCGELVFFLRGPPQSPVSPAAFRGVLGAASATASEKLPPSNAHCLRVPASVLHYIQESYLPATRRQLVEAQQKQQPSPATPALQVEYNLFAQMVAADVTLRALSVERATPFDKDNRSHMNLLQQLWMAAGKPATTYSPLGQHWASIGFQGVDPVTDLRGGGVLALRQLVHFAQAHNTAFREMLAYNERVQREGKHSWYLLAVVSIQLTTQLMLEQDHPLHVAHLEMIYDTLCLGAAGDATAKTAGRRAVAGQKGVRLGSTRAADTAAFWEFCKSARSAEAGMFALHHALLLHFKECWTRDEPHVMEYNTYMSAKVFSTFFTTKWADKTLTAP</sequence>
<feature type="region of interest" description="Disordered" evidence="1">
    <location>
        <begin position="1"/>
        <end position="20"/>
    </location>
</feature>
<reference evidence="9" key="6">
    <citation type="submission" date="2019-02" db="EMBL/GenBank/DDBJ databases">
        <title>FDA dAtabase for Regulatory Grade micrObial Sequences (FDA-ARGOS): Supporting development and validation of Infectious Disease Dx tests.</title>
        <authorList>
            <person name="Duncan R."/>
            <person name="Fisher C."/>
            <person name="Tallon L."/>
            <person name="Sadzewicz L."/>
            <person name="Sengamalay N."/>
            <person name="Ott S."/>
            <person name="Godinez A."/>
            <person name="Nagaraj S."/>
            <person name="Vavikolanu K."/>
            <person name="Nadendla S."/>
            <person name="Aluvathingal J."/>
            <person name="Sichtig H."/>
        </authorList>
    </citation>
    <scope>NUCLEOTIDE SEQUENCE [LARGE SCALE GENOMIC DNA]</scope>
    <source>
        <strain evidence="9">FDAARGOS_361</strain>
    </source>
</reference>
<evidence type="ECO:0000259" key="3">
    <source>
        <dbReference type="PROSITE" id="PS51335"/>
    </source>
</evidence>
<accession>E9BIJ7</accession>
<evidence type="ECO:0000313" key="4">
    <source>
        <dbReference type="EMBL" id="AYU79785.1"/>
    </source>
</evidence>
<dbReference type="AlphaFoldDB" id="A0A3Q8IDR4"/>
<dbReference type="Proteomes" id="UP000274082">
    <property type="component" value="Chromosome 26"/>
</dbReference>
<organism evidence="4 8">
    <name type="scientific">Leishmania donovani</name>
    <dbReference type="NCBI Taxonomy" id="5661"/>
    <lineage>
        <taxon>Eukaryota</taxon>
        <taxon>Discoba</taxon>
        <taxon>Euglenozoa</taxon>
        <taxon>Kinetoplastea</taxon>
        <taxon>Metakinetoplastina</taxon>
        <taxon>Trypanosomatida</taxon>
        <taxon>Trypanosomatidae</taxon>
        <taxon>Leishmaniinae</taxon>
        <taxon>Leishmania</taxon>
    </lineage>
</organism>
<dbReference type="RefSeq" id="XP_003861771.1">
    <property type="nucleotide sequence ID" value="XM_003861723.1"/>
</dbReference>
<dbReference type="PROSITE" id="PS51335">
    <property type="entry name" value="ELMO"/>
    <property type="match status" value="1"/>
</dbReference>
<dbReference type="InterPro" id="IPR050868">
    <property type="entry name" value="ELMO_domain-containing"/>
</dbReference>
<evidence type="ECO:0000313" key="9">
    <source>
        <dbReference type="Proteomes" id="UP000318447"/>
    </source>
</evidence>
<dbReference type="VEuPathDB" id="TriTrypDB:LdCL_260024100"/>
<evidence type="ECO:0000313" key="6">
    <source>
        <dbReference type="EMBL" id="TPP41215.1"/>
    </source>
</evidence>
<keyword evidence="2" id="KW-1133">Transmembrane helix</keyword>
<dbReference type="OMA" id="HVAHLEM"/>
<accession>A0A3Q8IDR4</accession>
<proteinExistence type="predicted"/>
<keyword evidence="2" id="KW-0472">Membrane</keyword>
<dbReference type="OrthoDB" id="67155at2759"/>
<dbReference type="PANTHER" id="PTHR12771:SF51">
    <property type="entry name" value="LD01482P"/>
    <property type="match status" value="1"/>
</dbReference>
<dbReference type="InterPro" id="IPR006816">
    <property type="entry name" value="ELMO_dom"/>
</dbReference>
<dbReference type="PANTHER" id="PTHR12771">
    <property type="entry name" value="ENGULFMENT AND CELL MOTILITY"/>
    <property type="match status" value="1"/>
</dbReference>
<reference evidence="4 8" key="4">
    <citation type="journal article" date="2018" name="Sci. Rep.">
        <title>A complete Leishmania donovani reference genome identifies novel genetic variations associated with virulence.</title>
        <authorList>
            <person name="Lypaczewski P."/>
            <person name="Hoshizaki J."/>
            <person name="Zhang W.-W."/>
            <person name="McCall L.-I."/>
            <person name="Torcivia-Rodriguez J."/>
            <person name="Simonyan V."/>
            <person name="Kaur A."/>
            <person name="Dewar K."/>
            <person name="Matlashewski G."/>
        </authorList>
    </citation>
    <scope>NUCLEOTIDE SEQUENCE [LARGE SCALE GENOMIC DNA]</scope>
    <source>
        <strain evidence="4 8">LdCL</strain>
    </source>
</reference>
<evidence type="ECO:0000313" key="8">
    <source>
        <dbReference type="Proteomes" id="UP000274082"/>
    </source>
</evidence>
<reference evidence="5" key="2">
    <citation type="submission" date="2011-01" db="EMBL/GenBank/DDBJ databases">
        <authorList>
            <person name="Zhao B.P."/>
            <person name="Ren Z.A."/>
            <person name="Li C.D."/>
        </authorList>
    </citation>
    <scope>NUCLEOTIDE SEQUENCE</scope>
    <source>
        <strain evidence="5">BPK282A1</strain>
    </source>
</reference>
<dbReference type="VEuPathDB" id="TriTrypDB:LdBPK_261850.1"/>
<reference evidence="7" key="3">
    <citation type="submission" date="2011-02" db="EMBL/GenBank/DDBJ databases">
        <title>Whole genome sequencing of Leishmania donovani clinical lines reveals dynamic variation related to drug resistance.</title>
        <authorList>
            <person name="Downing T."/>
            <person name="Imamura H."/>
            <person name="Sanders M."/>
            <person name="Decuypere S."/>
            <person name="Hertz-Fowler C."/>
            <person name="Clark T.G."/>
            <person name="Rijal S."/>
            <person name="Sundar S."/>
            <person name="Quail M.A."/>
            <person name="De Doncker S."/>
            <person name="Maes I."/>
            <person name="Vanaerschot M."/>
            <person name="Stark O."/>
            <person name="Schonian G."/>
            <person name="Dujardin J.C."/>
            <person name="Berriman M."/>
        </authorList>
    </citation>
    <scope>NUCLEOTIDE SEQUENCE [LARGE SCALE GENOMIC DNA]</scope>
    <source>
        <strain evidence="7">BPK282A1</strain>
    </source>
</reference>
<dbReference type="EMBL" id="CP029525">
    <property type="protein sequence ID" value="AYU79785.1"/>
    <property type="molecule type" value="Genomic_DNA"/>
</dbReference>
<dbReference type="Proteomes" id="UP000318447">
    <property type="component" value="Unassembled WGS sequence"/>
</dbReference>
<keyword evidence="8" id="KW-1185">Reference proteome</keyword>
<evidence type="ECO:0000256" key="2">
    <source>
        <dbReference type="SAM" id="Phobius"/>
    </source>
</evidence>
<dbReference type="VEuPathDB" id="TriTrypDB:LDHU3_26.2420"/>
<name>A0A3Q8IDR4_LEIDO</name>
<dbReference type="EMBL" id="FR799613">
    <property type="protein sequence ID" value="CBZ35073.1"/>
    <property type="molecule type" value="Genomic_DNA"/>
</dbReference>
<reference evidence="5 7" key="1">
    <citation type="journal article" date="2011" name="Genome Res.">
        <title>Whole genome sequencing of multiple Leishmania donovani clinical isolates provides insights into population structure and mechanisms of drug resistance.</title>
        <authorList>
            <person name="Downing T."/>
            <person name="Imamura H."/>
            <person name="Decuypere S."/>
            <person name="Clark T.G."/>
            <person name="Coombs G.H."/>
            <person name="Cotton J.A."/>
            <person name="Hilley J.D."/>
            <person name="de Doncker S."/>
            <person name="Maes I."/>
            <person name="Mottram J.C."/>
            <person name="Quail M.A."/>
            <person name="Rijal S."/>
            <person name="Sanders M."/>
            <person name="Schonian G."/>
            <person name="Stark O."/>
            <person name="Sundar S."/>
            <person name="Vanaerschot M."/>
            <person name="Hertz-Fowler C."/>
            <person name="Dujardin J.C."/>
            <person name="Berriman M."/>
        </authorList>
    </citation>
    <scope>NUCLEOTIDE SEQUENCE [LARGE SCALE GENOMIC DNA]</scope>
    <source>
        <strain evidence="5 7">BPK282A1</strain>
    </source>
</reference>
<dbReference type="EMBL" id="RHLC01000017">
    <property type="protein sequence ID" value="TPP41215.1"/>
    <property type="molecule type" value="Genomic_DNA"/>
</dbReference>
<dbReference type="Proteomes" id="UP000008980">
    <property type="component" value="Chromosome 26"/>
</dbReference>
<gene>
    <name evidence="6" type="ORF">CGC21_32230</name>
    <name evidence="5" type="ORF">LDBPK_261850</name>
    <name evidence="4" type="ORF">LdCL_260024100</name>
</gene>
<feature type="domain" description="ELMO" evidence="3">
    <location>
        <begin position="203"/>
        <end position="408"/>
    </location>
</feature>
<protein>
    <submittedName>
        <fullName evidence="6">ELMO/CED-12 family protein</fullName>
    </submittedName>
    <submittedName>
        <fullName evidence="4">Engulfment and cell motility domain 2, putative</fullName>
    </submittedName>
</protein>
<reference evidence="6" key="5">
    <citation type="submission" date="2019-02" db="EMBL/GenBank/DDBJ databases">
        <title>FDA dAtabase for Regulatory Grade micrObial Sequences (FDA-ARGOS): Supporting development and validation of Infectious Disease Dx tests.</title>
        <authorList>
            <person name="Duncan R."/>
            <person name="Fisher C."/>
            <person name="Tallon L.J."/>
            <person name="Sadzewicz L."/>
            <person name="Sengamalay N."/>
            <person name="Ott S."/>
            <person name="Godinez A."/>
            <person name="Nagaraj S."/>
            <person name="Nadendla S."/>
            <person name="Sichtig H."/>
        </authorList>
    </citation>
    <scope>NUCLEOTIDE SEQUENCE</scope>
    <source>
        <strain evidence="6">FDAARGOS_361</strain>
    </source>
</reference>
<evidence type="ECO:0000313" key="5">
    <source>
        <dbReference type="EMBL" id="CBZ35073.1"/>
    </source>
</evidence>
<feature type="transmembrane region" description="Helical" evidence="2">
    <location>
        <begin position="25"/>
        <end position="48"/>
    </location>
</feature>
<dbReference type="KEGG" id="ldo:LDBPK_261850"/>
<evidence type="ECO:0000313" key="7">
    <source>
        <dbReference type="Proteomes" id="UP000008980"/>
    </source>
</evidence>